<protein>
    <submittedName>
        <fullName evidence="5">TetR family transcriptional regulator</fullName>
    </submittedName>
</protein>
<dbReference type="AlphaFoldDB" id="A0A0F5NGK6"/>
<dbReference type="SUPFAM" id="SSF46689">
    <property type="entry name" value="Homeodomain-like"/>
    <property type="match status" value="1"/>
</dbReference>
<dbReference type="InterPro" id="IPR001647">
    <property type="entry name" value="HTH_TetR"/>
</dbReference>
<dbReference type="EMBL" id="LQPH01000016">
    <property type="protein sequence ID" value="ORW34796.1"/>
    <property type="molecule type" value="Genomic_DNA"/>
</dbReference>
<dbReference type="PANTHER" id="PTHR30055">
    <property type="entry name" value="HTH-TYPE TRANSCRIPTIONAL REGULATOR RUTR"/>
    <property type="match status" value="1"/>
</dbReference>
<evidence type="ECO:0000259" key="4">
    <source>
        <dbReference type="PROSITE" id="PS50977"/>
    </source>
</evidence>
<dbReference type="OrthoDB" id="3210235at2"/>
<name>A0A0F5NGK6_9MYCO</name>
<dbReference type="Proteomes" id="UP000193781">
    <property type="component" value="Unassembled WGS sequence"/>
</dbReference>
<evidence type="ECO:0000256" key="2">
    <source>
        <dbReference type="PROSITE-ProRule" id="PRU00335"/>
    </source>
</evidence>
<reference evidence="5 6" key="1">
    <citation type="submission" date="2016-01" db="EMBL/GenBank/DDBJ databases">
        <title>The new phylogeny of the genus Mycobacterium.</title>
        <authorList>
            <person name="Tarcisio F."/>
            <person name="Conor M."/>
            <person name="Antonella G."/>
            <person name="Elisabetta G."/>
            <person name="Giulia F.S."/>
            <person name="Sara T."/>
            <person name="Anna F."/>
            <person name="Clotilde B."/>
            <person name="Roberto B."/>
            <person name="Veronica D.S."/>
            <person name="Fabio R."/>
            <person name="Monica P."/>
            <person name="Olivier J."/>
            <person name="Enrico T."/>
            <person name="Nicola S."/>
        </authorList>
    </citation>
    <scope>NUCLEOTIDE SEQUENCE [LARGE SCALE GENOMIC DNA]</scope>
    <source>
        <strain evidence="5 6">DSM 44803</strain>
    </source>
</reference>
<dbReference type="STRING" id="244292.ABW17_25420"/>
<dbReference type="Gene3D" id="1.10.357.10">
    <property type="entry name" value="Tetracycline Repressor, domain 2"/>
    <property type="match status" value="1"/>
</dbReference>
<feature type="domain" description="HTH tetR-type" evidence="4">
    <location>
        <begin position="25"/>
        <end position="85"/>
    </location>
</feature>
<keyword evidence="1 2" id="KW-0238">DNA-binding</keyword>
<keyword evidence="6" id="KW-1185">Reference proteome</keyword>
<dbReference type="PRINTS" id="PR00455">
    <property type="entry name" value="HTHTETR"/>
</dbReference>
<dbReference type="PROSITE" id="PS50977">
    <property type="entry name" value="HTH_TETR_2"/>
    <property type="match status" value="1"/>
</dbReference>
<evidence type="ECO:0000256" key="3">
    <source>
        <dbReference type="SAM" id="MobiDB-lite"/>
    </source>
</evidence>
<dbReference type="InterPro" id="IPR009057">
    <property type="entry name" value="Homeodomain-like_sf"/>
</dbReference>
<dbReference type="RefSeq" id="WP_046182429.1">
    <property type="nucleotide sequence ID" value="NZ_JACKSS010000024.1"/>
</dbReference>
<dbReference type="GO" id="GO:0000976">
    <property type="term" value="F:transcription cis-regulatory region binding"/>
    <property type="evidence" value="ECO:0007669"/>
    <property type="project" value="TreeGrafter"/>
</dbReference>
<gene>
    <name evidence="5" type="ORF">AWC17_23585</name>
</gene>
<dbReference type="Gene3D" id="1.10.10.60">
    <property type="entry name" value="Homeodomain-like"/>
    <property type="match status" value="1"/>
</dbReference>
<comment type="caution">
    <text evidence="5">The sequence shown here is derived from an EMBL/GenBank/DDBJ whole genome shotgun (WGS) entry which is preliminary data.</text>
</comment>
<feature type="DNA-binding region" description="H-T-H motif" evidence="2">
    <location>
        <begin position="48"/>
        <end position="67"/>
    </location>
</feature>
<proteinExistence type="predicted"/>
<feature type="region of interest" description="Disordered" evidence="3">
    <location>
        <begin position="1"/>
        <end position="26"/>
    </location>
</feature>
<dbReference type="Pfam" id="PF00440">
    <property type="entry name" value="TetR_N"/>
    <property type="match status" value="1"/>
</dbReference>
<evidence type="ECO:0000313" key="6">
    <source>
        <dbReference type="Proteomes" id="UP000193781"/>
    </source>
</evidence>
<evidence type="ECO:0000313" key="5">
    <source>
        <dbReference type="EMBL" id="ORW34796.1"/>
    </source>
</evidence>
<accession>A0A0F5NGK6</accession>
<evidence type="ECO:0000256" key="1">
    <source>
        <dbReference type="ARBA" id="ARBA00023125"/>
    </source>
</evidence>
<dbReference type="GO" id="GO:0003700">
    <property type="term" value="F:DNA-binding transcription factor activity"/>
    <property type="evidence" value="ECO:0007669"/>
    <property type="project" value="TreeGrafter"/>
</dbReference>
<dbReference type="InterPro" id="IPR050109">
    <property type="entry name" value="HTH-type_TetR-like_transc_reg"/>
</dbReference>
<feature type="compositionally biased region" description="Low complexity" evidence="3">
    <location>
        <begin position="10"/>
        <end position="20"/>
    </location>
</feature>
<sequence>MPQRPSTTKPGAAEAPAPANRRPRGAPRKLLLDTARARFARQDYRSTTTREIAQAAGVTEHLLFRHFGSKAALFREALVLPFTDFVDEFRQTWQAVVPEETDEKELARQFVGQLYDVFVEHQGLLLTLMASEALSEDEKSDAGIAEVRQAITALGQISAEGMHLRGLRSDHPDLPAHSTVAMIAGMAALRSTYFGTRPPSRAVIVEELTQAILHGFLHRND</sequence>
<dbReference type="PANTHER" id="PTHR30055:SF223">
    <property type="entry name" value="HTH-TYPE TRANSCRIPTIONAL REGULATOR UIDR"/>
    <property type="match status" value="1"/>
</dbReference>
<organism evidence="5 6">
    <name type="scientific">Mycobacterium nebraskense</name>
    <dbReference type="NCBI Taxonomy" id="244292"/>
    <lineage>
        <taxon>Bacteria</taxon>
        <taxon>Bacillati</taxon>
        <taxon>Actinomycetota</taxon>
        <taxon>Actinomycetes</taxon>
        <taxon>Mycobacteriales</taxon>
        <taxon>Mycobacteriaceae</taxon>
        <taxon>Mycobacterium</taxon>
    </lineage>
</organism>